<sequence length="120" mass="12829">MRPRLVTILALAAGLALGATAAAAQSQRVLVQRGEALVKQNCSLCHAVGRDGASPYPNAPLFRELSKRYPVDVLEEALAEGFTSGHPAMPEFTFSAERAAAIVAYLSSIQVEPNARPQRR</sequence>
<evidence type="ECO:0000256" key="4">
    <source>
        <dbReference type="PROSITE-ProRule" id="PRU00433"/>
    </source>
</evidence>
<protein>
    <submittedName>
        <fullName evidence="7">Mono/diheme cytochrome c family protein</fullName>
    </submittedName>
</protein>
<dbReference type="Proteomes" id="UP000241808">
    <property type="component" value="Unassembled WGS sequence"/>
</dbReference>
<dbReference type="Gene3D" id="1.10.760.10">
    <property type="entry name" value="Cytochrome c-like domain"/>
    <property type="match status" value="1"/>
</dbReference>
<dbReference type="Pfam" id="PF13442">
    <property type="entry name" value="Cytochrome_CBB3"/>
    <property type="match status" value="1"/>
</dbReference>
<comment type="caution">
    <text evidence="7">The sequence shown here is derived from an EMBL/GenBank/DDBJ whole genome shotgun (WGS) entry which is preliminary data.</text>
</comment>
<dbReference type="AlphaFoldDB" id="A0A2T4ZFD5"/>
<dbReference type="GO" id="GO:0046872">
    <property type="term" value="F:metal ion binding"/>
    <property type="evidence" value="ECO:0007669"/>
    <property type="project" value="UniProtKB-KW"/>
</dbReference>
<name>A0A2T4ZFD5_9HYPH</name>
<organism evidence="7 8">
    <name type="scientific">Phreatobacter oligotrophus</name>
    <dbReference type="NCBI Taxonomy" id="1122261"/>
    <lineage>
        <taxon>Bacteria</taxon>
        <taxon>Pseudomonadati</taxon>
        <taxon>Pseudomonadota</taxon>
        <taxon>Alphaproteobacteria</taxon>
        <taxon>Hyphomicrobiales</taxon>
        <taxon>Phreatobacteraceae</taxon>
        <taxon>Phreatobacter</taxon>
    </lineage>
</organism>
<dbReference type="OrthoDB" id="7363829at2"/>
<evidence type="ECO:0000256" key="2">
    <source>
        <dbReference type="ARBA" id="ARBA00022723"/>
    </source>
</evidence>
<dbReference type="InterPro" id="IPR009056">
    <property type="entry name" value="Cyt_c-like_dom"/>
</dbReference>
<accession>A0A2T4ZFD5</accession>
<dbReference type="GO" id="GO:0020037">
    <property type="term" value="F:heme binding"/>
    <property type="evidence" value="ECO:0007669"/>
    <property type="project" value="InterPro"/>
</dbReference>
<evidence type="ECO:0000313" key="8">
    <source>
        <dbReference type="Proteomes" id="UP000241808"/>
    </source>
</evidence>
<proteinExistence type="predicted"/>
<dbReference type="EMBL" id="PZZL01000002">
    <property type="protein sequence ID" value="PTM60630.1"/>
    <property type="molecule type" value="Genomic_DNA"/>
</dbReference>
<keyword evidence="1 4" id="KW-0349">Heme</keyword>
<keyword evidence="2 4" id="KW-0479">Metal-binding</keyword>
<feature type="domain" description="Cytochrome c" evidence="6">
    <location>
        <begin position="29"/>
        <end position="110"/>
    </location>
</feature>
<evidence type="ECO:0000256" key="5">
    <source>
        <dbReference type="SAM" id="SignalP"/>
    </source>
</evidence>
<feature type="chain" id="PRO_5015756758" evidence="5">
    <location>
        <begin position="25"/>
        <end position="120"/>
    </location>
</feature>
<keyword evidence="8" id="KW-1185">Reference proteome</keyword>
<evidence type="ECO:0000256" key="1">
    <source>
        <dbReference type="ARBA" id="ARBA00022617"/>
    </source>
</evidence>
<gene>
    <name evidence="7" type="ORF">C8P69_10212</name>
</gene>
<dbReference type="RefSeq" id="WP_108174594.1">
    <property type="nucleotide sequence ID" value="NZ_PZZL01000002.1"/>
</dbReference>
<dbReference type="InterPro" id="IPR036909">
    <property type="entry name" value="Cyt_c-like_dom_sf"/>
</dbReference>
<reference evidence="7 8" key="1">
    <citation type="submission" date="2018-04" db="EMBL/GenBank/DDBJ databases">
        <title>Genomic Encyclopedia of Archaeal and Bacterial Type Strains, Phase II (KMG-II): from individual species to whole genera.</title>
        <authorList>
            <person name="Goeker M."/>
        </authorList>
    </citation>
    <scope>NUCLEOTIDE SEQUENCE [LARGE SCALE GENOMIC DNA]</scope>
    <source>
        <strain evidence="7 8">DSM 25521</strain>
    </source>
</reference>
<keyword evidence="3 4" id="KW-0408">Iron</keyword>
<evidence type="ECO:0000313" key="7">
    <source>
        <dbReference type="EMBL" id="PTM60630.1"/>
    </source>
</evidence>
<dbReference type="GO" id="GO:0009055">
    <property type="term" value="F:electron transfer activity"/>
    <property type="evidence" value="ECO:0007669"/>
    <property type="project" value="InterPro"/>
</dbReference>
<keyword evidence="5" id="KW-0732">Signal</keyword>
<dbReference type="PROSITE" id="PS51007">
    <property type="entry name" value="CYTC"/>
    <property type="match status" value="1"/>
</dbReference>
<evidence type="ECO:0000259" key="6">
    <source>
        <dbReference type="PROSITE" id="PS51007"/>
    </source>
</evidence>
<feature type="signal peptide" evidence="5">
    <location>
        <begin position="1"/>
        <end position="24"/>
    </location>
</feature>
<evidence type="ECO:0000256" key="3">
    <source>
        <dbReference type="ARBA" id="ARBA00023004"/>
    </source>
</evidence>
<dbReference type="SUPFAM" id="SSF46626">
    <property type="entry name" value="Cytochrome c"/>
    <property type="match status" value="1"/>
</dbReference>